<evidence type="ECO:0000256" key="1">
    <source>
        <dbReference type="ARBA" id="ARBA00023015"/>
    </source>
</evidence>
<dbReference type="EMBL" id="CACRSQ010000010">
    <property type="protein sequence ID" value="VYT41741.1"/>
    <property type="molecule type" value="Genomic_DNA"/>
</dbReference>
<dbReference type="PRINTS" id="PR00037">
    <property type="entry name" value="HTHLACR"/>
</dbReference>
<dbReference type="SMART" id="SM01134">
    <property type="entry name" value="DeoRC"/>
    <property type="match status" value="1"/>
</dbReference>
<dbReference type="InterPro" id="IPR001034">
    <property type="entry name" value="DeoR_HTH"/>
</dbReference>
<dbReference type="InterPro" id="IPR050313">
    <property type="entry name" value="Carb_Metab_HTH_regulators"/>
</dbReference>
<dbReference type="SUPFAM" id="SSF100950">
    <property type="entry name" value="NagB/RpiA/CoA transferase-like"/>
    <property type="match status" value="1"/>
</dbReference>
<organism evidence="3">
    <name type="scientific">Anaerostipes caccae</name>
    <dbReference type="NCBI Taxonomy" id="105841"/>
    <lineage>
        <taxon>Bacteria</taxon>
        <taxon>Bacillati</taxon>
        <taxon>Bacillota</taxon>
        <taxon>Clostridia</taxon>
        <taxon>Lachnospirales</taxon>
        <taxon>Lachnospiraceae</taxon>
        <taxon>Anaerostipes</taxon>
    </lineage>
</organism>
<dbReference type="RefSeq" id="WP_006568408.1">
    <property type="nucleotide sequence ID" value="NZ_BAABRZ010000003.1"/>
</dbReference>
<keyword evidence="2" id="KW-0804">Transcription</keyword>
<dbReference type="Pfam" id="PF00455">
    <property type="entry name" value="DeoRC"/>
    <property type="match status" value="1"/>
</dbReference>
<name>A0A6N2WKL1_9FIRM</name>
<dbReference type="PANTHER" id="PTHR30363">
    <property type="entry name" value="HTH-TYPE TRANSCRIPTIONAL REGULATOR SRLR-RELATED"/>
    <property type="match status" value="1"/>
</dbReference>
<dbReference type="InterPro" id="IPR014036">
    <property type="entry name" value="DeoR-like_C"/>
</dbReference>
<dbReference type="SUPFAM" id="SSF46785">
    <property type="entry name" value="Winged helix' DNA-binding domain"/>
    <property type="match status" value="1"/>
</dbReference>
<reference evidence="3" key="1">
    <citation type="submission" date="2019-11" db="EMBL/GenBank/DDBJ databases">
        <authorList>
            <person name="Feng L."/>
        </authorList>
    </citation>
    <scope>NUCLEOTIDE SEQUENCE</scope>
    <source>
        <strain evidence="3">AcaccaeLFYP115</strain>
    </source>
</reference>
<dbReference type="InterPro" id="IPR037171">
    <property type="entry name" value="NagB/RpiA_transferase-like"/>
</dbReference>
<dbReference type="GO" id="GO:0003700">
    <property type="term" value="F:DNA-binding transcription factor activity"/>
    <property type="evidence" value="ECO:0007669"/>
    <property type="project" value="InterPro"/>
</dbReference>
<dbReference type="InterPro" id="IPR036390">
    <property type="entry name" value="WH_DNA-bd_sf"/>
</dbReference>
<dbReference type="Gene3D" id="1.10.10.10">
    <property type="entry name" value="Winged helix-like DNA-binding domain superfamily/Winged helix DNA-binding domain"/>
    <property type="match status" value="1"/>
</dbReference>
<dbReference type="PROSITE" id="PS51000">
    <property type="entry name" value="HTH_DEOR_2"/>
    <property type="match status" value="1"/>
</dbReference>
<protein>
    <submittedName>
        <fullName evidence="3">Glucitol operon repressor</fullName>
    </submittedName>
</protein>
<dbReference type="Gene3D" id="3.40.50.1360">
    <property type="match status" value="1"/>
</dbReference>
<proteinExistence type="predicted"/>
<keyword evidence="1" id="KW-0805">Transcription regulation</keyword>
<dbReference type="GeneID" id="69469055"/>
<dbReference type="AlphaFoldDB" id="A0A6N2WKL1"/>
<dbReference type="SMART" id="SM00420">
    <property type="entry name" value="HTH_DEOR"/>
    <property type="match status" value="1"/>
</dbReference>
<evidence type="ECO:0000256" key="2">
    <source>
        <dbReference type="ARBA" id="ARBA00023163"/>
    </source>
</evidence>
<accession>A0A6N2WKL1</accession>
<gene>
    <name evidence="3" type="primary">srlR_9</name>
    <name evidence="3" type="ORF">ACLFYP115_03388</name>
</gene>
<dbReference type="Pfam" id="PF08220">
    <property type="entry name" value="HTH_DeoR"/>
    <property type="match status" value="1"/>
</dbReference>
<dbReference type="PANTHER" id="PTHR30363:SF44">
    <property type="entry name" value="AGA OPERON TRANSCRIPTIONAL REPRESSOR-RELATED"/>
    <property type="match status" value="1"/>
</dbReference>
<sequence length="256" mass="28942">MFVEERQQKILELLQENQKVRVKELSRMFEVTEDCIRKDLASMEGRGLLKRAYGGAVLTEGMHPGHSNAVSSRKEKNLKEKQRIAKKAVKLISDGDVVFLDTSTTNLEVAREIIRSKRNVTVVSCMLDIANLFAADGNTGFILLGGEFNRSQIGFLGSLTLSMMENFRFDLCFMGVVGADVKGNVVTTYVPEDGAMKQKAISKSRRRYLVMETKKFDFQANYVFTDFTQVDGIICEKEPQEEIREVLREYGTEIIA</sequence>
<evidence type="ECO:0000313" key="3">
    <source>
        <dbReference type="EMBL" id="VYT41741.1"/>
    </source>
</evidence>
<dbReference type="InterPro" id="IPR036388">
    <property type="entry name" value="WH-like_DNA-bd_sf"/>
</dbReference>